<reference evidence="1 2" key="1">
    <citation type="journal article" date="2022" name="Plant J.">
        <title>Chromosome-level genome of Camellia lanceoleosa provides a valuable resource for understanding genome evolution and self-incompatibility.</title>
        <authorList>
            <person name="Gong W."/>
            <person name="Xiao S."/>
            <person name="Wang L."/>
            <person name="Liao Z."/>
            <person name="Chang Y."/>
            <person name="Mo W."/>
            <person name="Hu G."/>
            <person name="Li W."/>
            <person name="Zhao G."/>
            <person name="Zhu H."/>
            <person name="Hu X."/>
            <person name="Ji K."/>
            <person name="Xiang X."/>
            <person name="Song Q."/>
            <person name="Yuan D."/>
            <person name="Jin S."/>
            <person name="Zhang L."/>
        </authorList>
    </citation>
    <scope>NUCLEOTIDE SEQUENCE [LARGE SCALE GENOMIC DNA]</scope>
    <source>
        <strain evidence="1">SQ_2022a</strain>
    </source>
</reference>
<protein>
    <submittedName>
        <fullName evidence="1">Cytosolic sulfotransferase 12</fullName>
    </submittedName>
</protein>
<organism evidence="1 2">
    <name type="scientific">Camellia lanceoleosa</name>
    <dbReference type="NCBI Taxonomy" id="1840588"/>
    <lineage>
        <taxon>Eukaryota</taxon>
        <taxon>Viridiplantae</taxon>
        <taxon>Streptophyta</taxon>
        <taxon>Embryophyta</taxon>
        <taxon>Tracheophyta</taxon>
        <taxon>Spermatophyta</taxon>
        <taxon>Magnoliopsida</taxon>
        <taxon>eudicotyledons</taxon>
        <taxon>Gunneridae</taxon>
        <taxon>Pentapetalae</taxon>
        <taxon>asterids</taxon>
        <taxon>Ericales</taxon>
        <taxon>Theaceae</taxon>
        <taxon>Camellia</taxon>
    </lineage>
</organism>
<dbReference type="Proteomes" id="UP001060215">
    <property type="component" value="Chromosome 7"/>
</dbReference>
<evidence type="ECO:0000313" key="1">
    <source>
        <dbReference type="EMBL" id="KAI8007360.1"/>
    </source>
</evidence>
<comment type="caution">
    <text evidence="1">The sequence shown here is derived from an EMBL/GenBank/DDBJ whole genome shotgun (WGS) entry which is preliminary data.</text>
</comment>
<proteinExistence type="predicted"/>
<keyword evidence="2" id="KW-1185">Reference proteome</keyword>
<sequence length="139" mass="15880">MEKLKETWQTCGDKERMGEEVIDEVLKTLPMEKIPEGFDLCFYEGHWYPSVFFHGIISSQQHFKAQDSDLILITLPKSCTTWLKALALTIANRNNYPVSESPLLTTNPHSLVPFLEDDIYSKNSVLKLESLKTCLALES</sequence>
<evidence type="ECO:0000313" key="2">
    <source>
        <dbReference type="Proteomes" id="UP001060215"/>
    </source>
</evidence>
<gene>
    <name evidence="1" type="ORF">LOK49_LG07G01580</name>
</gene>
<name>A0ACC0H2I4_9ERIC</name>
<accession>A0ACC0H2I4</accession>
<dbReference type="EMBL" id="CM045764">
    <property type="protein sequence ID" value="KAI8007360.1"/>
    <property type="molecule type" value="Genomic_DNA"/>
</dbReference>